<dbReference type="PANTHER" id="PTHR14379">
    <property type="entry name" value="LIMKAIN B LKAP"/>
    <property type="match status" value="1"/>
</dbReference>
<dbReference type="InterPro" id="IPR021139">
    <property type="entry name" value="NYN"/>
</dbReference>
<dbReference type="Gene3D" id="3.40.50.1010">
    <property type="entry name" value="5'-nuclease"/>
    <property type="match status" value="1"/>
</dbReference>
<evidence type="ECO:0000259" key="1">
    <source>
        <dbReference type="Pfam" id="PF01936"/>
    </source>
</evidence>
<keyword evidence="3" id="KW-1185">Reference proteome</keyword>
<reference evidence="2" key="1">
    <citation type="submission" date="2021-01" db="EMBL/GenBank/DDBJ databases">
        <title>Adiantum capillus-veneris genome.</title>
        <authorList>
            <person name="Fang Y."/>
            <person name="Liao Q."/>
        </authorList>
    </citation>
    <scope>NUCLEOTIDE SEQUENCE</scope>
    <source>
        <strain evidence="2">H3</strain>
        <tissue evidence="2">Leaf</tissue>
    </source>
</reference>
<dbReference type="CDD" id="cd10910">
    <property type="entry name" value="PIN_limkain_b1_N_like"/>
    <property type="match status" value="1"/>
</dbReference>
<dbReference type="Proteomes" id="UP000886520">
    <property type="component" value="Chromosome 22"/>
</dbReference>
<dbReference type="PANTHER" id="PTHR14379:SF3">
    <property type="entry name" value="MEIOSIS REGULATOR AND MRNA STABILITY FACTOR 1"/>
    <property type="match status" value="1"/>
</dbReference>
<organism evidence="2 3">
    <name type="scientific">Adiantum capillus-veneris</name>
    <name type="common">Maidenhair fern</name>
    <dbReference type="NCBI Taxonomy" id="13818"/>
    <lineage>
        <taxon>Eukaryota</taxon>
        <taxon>Viridiplantae</taxon>
        <taxon>Streptophyta</taxon>
        <taxon>Embryophyta</taxon>
        <taxon>Tracheophyta</taxon>
        <taxon>Polypodiopsida</taxon>
        <taxon>Polypodiidae</taxon>
        <taxon>Polypodiales</taxon>
        <taxon>Pteridineae</taxon>
        <taxon>Pteridaceae</taxon>
        <taxon>Vittarioideae</taxon>
        <taxon>Adiantum</taxon>
    </lineage>
</organism>
<comment type="caution">
    <text evidence="2">The sequence shown here is derived from an EMBL/GenBank/DDBJ whole genome shotgun (WGS) entry which is preliminary data.</text>
</comment>
<dbReference type="EMBL" id="JABFUD020000022">
    <property type="protein sequence ID" value="KAI5062515.1"/>
    <property type="molecule type" value="Genomic_DNA"/>
</dbReference>
<accession>A0A9D4Z648</accession>
<dbReference type="GO" id="GO:0010468">
    <property type="term" value="P:regulation of gene expression"/>
    <property type="evidence" value="ECO:0007669"/>
    <property type="project" value="InterPro"/>
</dbReference>
<protein>
    <recommendedName>
        <fullName evidence="1">NYN domain-containing protein</fullName>
    </recommendedName>
</protein>
<sequence length="550" mass="61168">MWKGAAAKLLMKDSRCREFCSRAEVSVFWDLNKCGVTDADVEGDGESECEAAMVASNIAPNVVKSLRSSGFSGPISIRAYGNTRSFSNHRIMQALLATGVDLHHTSAGKNYLSKHLILDLLLWVRENKPPAHMLLISGDKEFSSVLHKLHMRGYNVLLAHPEGDISKDLLSAASKVWVWDKMMKGTEEVQPERVDVDQDPTSHGLKRKPLNIPKRIVEQVLDIIRSRPSGFSVSALRRQLVRSNITLDKDLYGHKDLLSFLLAIPNLKARLLWTSDKTRTFFFTENLDESTNINEDSKGALSTSPDSKNAKQEMFNSMLGEKCSVIKMKKVSCLQQLNDKSPLDQCSEESIAEVSSGVGLLLNDKETKSPGFFSGGVTALSSLWNKTQFKLMALRNAWQFVSPKASKKQQICSRLSFIDKGKESKPINENINAESHISSVSSSSPEKEKKVDIAYSNISNETIQGDRHKIVRQSGGCAALEDEQEDGKSQLLGKRRGRQCGRHNEDGATTVLHKDNFAFTDPRLIDELCEDAILYVWNEGSTMCTRSITA</sequence>
<dbReference type="Pfam" id="PF01936">
    <property type="entry name" value="NYN"/>
    <property type="match status" value="1"/>
</dbReference>
<evidence type="ECO:0000313" key="3">
    <source>
        <dbReference type="Proteomes" id="UP000886520"/>
    </source>
</evidence>
<dbReference type="GO" id="GO:0004540">
    <property type="term" value="F:RNA nuclease activity"/>
    <property type="evidence" value="ECO:0007669"/>
    <property type="project" value="InterPro"/>
</dbReference>
<dbReference type="GO" id="GO:0005777">
    <property type="term" value="C:peroxisome"/>
    <property type="evidence" value="ECO:0007669"/>
    <property type="project" value="InterPro"/>
</dbReference>
<name>A0A9D4Z648_ADICA</name>
<feature type="domain" description="NYN" evidence="1">
    <location>
        <begin position="25"/>
        <end position="176"/>
    </location>
</feature>
<evidence type="ECO:0000313" key="2">
    <source>
        <dbReference type="EMBL" id="KAI5062515.1"/>
    </source>
</evidence>
<dbReference type="InterPro" id="IPR024768">
    <property type="entry name" value="Marf1"/>
</dbReference>
<dbReference type="OrthoDB" id="549353at2759"/>
<dbReference type="AlphaFoldDB" id="A0A9D4Z648"/>
<gene>
    <name evidence="2" type="ORF">GOP47_0023054</name>
</gene>
<proteinExistence type="predicted"/>